<dbReference type="Gene3D" id="3.30.40.10">
    <property type="entry name" value="Zinc/RING finger domain, C3HC4 (zinc finger)"/>
    <property type="match status" value="1"/>
</dbReference>
<dbReference type="eggNOG" id="ENOG502QV76">
    <property type="taxonomic scope" value="Eukaryota"/>
</dbReference>
<dbReference type="Ensembl" id="ENSCSAVT00000007273.1">
    <property type="protein sequence ID" value="ENSCSAVP00000007180.1"/>
    <property type="gene ID" value="ENSCSAVG00000004291.1"/>
</dbReference>
<reference evidence="7" key="2">
    <citation type="submission" date="2025-08" db="UniProtKB">
        <authorList>
            <consortium name="Ensembl"/>
        </authorList>
    </citation>
    <scope>IDENTIFICATION</scope>
</reference>
<evidence type="ECO:0000313" key="7">
    <source>
        <dbReference type="Ensembl" id="ENSCSAVP00000007180.1"/>
    </source>
</evidence>
<evidence type="ECO:0000259" key="6">
    <source>
        <dbReference type="PROSITE" id="PS50089"/>
    </source>
</evidence>
<dbReference type="InterPro" id="IPR029071">
    <property type="entry name" value="Ubiquitin-like_domsf"/>
</dbReference>
<protein>
    <recommendedName>
        <fullName evidence="9">RING-type E3 ubiquitin transferase</fullName>
    </recommendedName>
</protein>
<dbReference type="Proteomes" id="UP000007875">
    <property type="component" value="Unassembled WGS sequence"/>
</dbReference>
<organism evidence="7 8">
    <name type="scientific">Ciona savignyi</name>
    <name type="common">Pacific transparent sea squirt</name>
    <dbReference type="NCBI Taxonomy" id="51511"/>
    <lineage>
        <taxon>Eukaryota</taxon>
        <taxon>Metazoa</taxon>
        <taxon>Chordata</taxon>
        <taxon>Tunicata</taxon>
        <taxon>Ascidiacea</taxon>
        <taxon>Phlebobranchia</taxon>
        <taxon>Cionidae</taxon>
        <taxon>Ciona</taxon>
    </lineage>
</organism>
<dbReference type="Gene3D" id="1.20.80.10">
    <property type="match status" value="1"/>
</dbReference>
<dbReference type="GO" id="GO:0006511">
    <property type="term" value="P:ubiquitin-dependent protein catabolic process"/>
    <property type="evidence" value="ECO:0007669"/>
    <property type="project" value="TreeGrafter"/>
</dbReference>
<dbReference type="InterPro" id="IPR019748">
    <property type="entry name" value="FERM_central"/>
</dbReference>
<evidence type="ECO:0000256" key="1">
    <source>
        <dbReference type="ARBA" id="ARBA00022723"/>
    </source>
</evidence>
<dbReference type="PANTHER" id="PTHR23280">
    <property type="entry name" value="4.1 G PROTEIN"/>
    <property type="match status" value="1"/>
</dbReference>
<dbReference type="SUPFAM" id="SSF54236">
    <property type="entry name" value="Ubiquitin-like"/>
    <property type="match status" value="1"/>
</dbReference>
<dbReference type="AlphaFoldDB" id="H2YPC2"/>
<dbReference type="FunFam" id="3.10.20.90:FF:000388">
    <property type="entry name" value="E3 ubiquitin-protein ligase MYLIP-A"/>
    <property type="match status" value="1"/>
</dbReference>
<feature type="domain" description="RING-type" evidence="6">
    <location>
        <begin position="420"/>
        <end position="455"/>
    </location>
</feature>
<accession>H2YPC2</accession>
<dbReference type="GeneTree" id="ENSGT00940000156206"/>
<reference evidence="7" key="3">
    <citation type="submission" date="2025-09" db="UniProtKB">
        <authorList>
            <consortium name="Ensembl"/>
        </authorList>
    </citation>
    <scope>IDENTIFICATION</scope>
</reference>
<dbReference type="PANTHER" id="PTHR23280:SF13">
    <property type="entry name" value="E3 UBIQUITIN-PROTEIN LIGASE MYLIP"/>
    <property type="match status" value="1"/>
</dbReference>
<keyword evidence="1" id="KW-0479">Metal-binding</keyword>
<keyword evidence="8" id="KW-1185">Reference proteome</keyword>
<dbReference type="OMA" id="NKGENLW"/>
<dbReference type="CDD" id="cd17104">
    <property type="entry name" value="FERM_F1_MYLIP"/>
    <property type="match status" value="1"/>
</dbReference>
<keyword evidence="2 4" id="KW-0863">Zinc-finger</keyword>
<evidence type="ECO:0000256" key="3">
    <source>
        <dbReference type="ARBA" id="ARBA00022833"/>
    </source>
</evidence>
<keyword evidence="3" id="KW-0862">Zinc</keyword>
<name>H2YPC2_CIOSA</name>
<evidence type="ECO:0000313" key="8">
    <source>
        <dbReference type="Proteomes" id="UP000007875"/>
    </source>
</evidence>
<dbReference type="PROSITE" id="PS50089">
    <property type="entry name" value="ZF_RING_2"/>
    <property type="match status" value="1"/>
</dbReference>
<dbReference type="PROSITE" id="PS50057">
    <property type="entry name" value="FERM_3"/>
    <property type="match status" value="1"/>
</dbReference>
<dbReference type="Gene3D" id="3.10.20.90">
    <property type="entry name" value="Phosphatidylinositol 3-kinase Catalytic Subunit, Chain A, domain 1"/>
    <property type="match status" value="1"/>
</dbReference>
<dbReference type="STRING" id="51511.ENSCSAVP00000007180"/>
<sequence length="513" mass="57851">MALPLDTFKWQSGTVVCLVSKPDSVVIEVEVDRNAIGQEILDKVCTSIGTIEKDYFGLQFYGPKREPLWLNLRNRITNKISGQSPFRLRLRAKYFVEPHYLIQETTRYLFYLQLKQDLLDGRLEIPIEKFSTVLAFAAQAELGDLTLDVPTAEVFEAYAALCTSDEENQALYSGELIKVHSSHLLLRGMTKSSAIAKFLAEVAALPTYGTESYHLKLETSSPPSVSTTRSANSPVVNRRYQIGVILRIGPNGIEVLGEDNQEIKIIPFKAVQLATHSGKMLDIHVYQDDSSITTINFRTVSESHSNALYRIITEMLAFYTWDTVHSSVMHQHSLDFKGHFLALFRPNDSDMGKQYVFDIQRTSREVYDNARRTLYRKQQKLQSAQNQIAASSNPESSDMISEELEVLQERLTLISDALTCRVCLDNEIDSAFIPCGHQVCCKFCAERCQQCPVCRQQIQEALTVFLPVTKDFVNNGVSNPEPCDVQTCDVEPCDVVEPTRTAHCANHEMQIAV</sequence>
<reference evidence="8" key="1">
    <citation type="submission" date="2003-08" db="EMBL/GenBank/DDBJ databases">
        <authorList>
            <person name="Birren B."/>
            <person name="Nusbaum C."/>
            <person name="Abebe A."/>
            <person name="Abouelleil A."/>
            <person name="Adekoya E."/>
            <person name="Ait-zahra M."/>
            <person name="Allen N."/>
            <person name="Allen T."/>
            <person name="An P."/>
            <person name="Anderson M."/>
            <person name="Anderson S."/>
            <person name="Arachchi H."/>
            <person name="Armbruster J."/>
            <person name="Bachantsang P."/>
            <person name="Baldwin J."/>
            <person name="Barry A."/>
            <person name="Bayul T."/>
            <person name="Blitshsteyn B."/>
            <person name="Bloom T."/>
            <person name="Blye J."/>
            <person name="Boguslavskiy L."/>
            <person name="Borowsky M."/>
            <person name="Boukhgalter B."/>
            <person name="Brunache A."/>
            <person name="Butler J."/>
            <person name="Calixte N."/>
            <person name="Calvo S."/>
            <person name="Camarata J."/>
            <person name="Campo K."/>
            <person name="Chang J."/>
            <person name="Cheshatsang Y."/>
            <person name="Citroen M."/>
            <person name="Collymore A."/>
            <person name="Considine T."/>
            <person name="Cook A."/>
            <person name="Cooke P."/>
            <person name="Corum B."/>
            <person name="Cuomo C."/>
            <person name="David R."/>
            <person name="Dawoe T."/>
            <person name="Degray S."/>
            <person name="Dodge S."/>
            <person name="Dooley K."/>
            <person name="Dorje P."/>
            <person name="Dorjee K."/>
            <person name="Dorris L."/>
            <person name="Duffey N."/>
            <person name="Dupes A."/>
            <person name="Elkins T."/>
            <person name="Engels R."/>
            <person name="Erickson J."/>
            <person name="Farina A."/>
            <person name="Faro S."/>
            <person name="Ferreira P."/>
            <person name="Fischer H."/>
            <person name="Fitzgerald M."/>
            <person name="Foley K."/>
            <person name="Gage D."/>
            <person name="Galagan J."/>
            <person name="Gearin G."/>
            <person name="Gnerre S."/>
            <person name="Gnirke A."/>
            <person name="Goyette A."/>
            <person name="Graham J."/>
            <person name="Grandbois E."/>
            <person name="Gyaltsen K."/>
            <person name="Hafez N."/>
            <person name="Hagopian D."/>
            <person name="Hagos B."/>
            <person name="Hall J."/>
            <person name="Hatcher B."/>
            <person name="Heller A."/>
            <person name="Higgins H."/>
            <person name="Honan T."/>
            <person name="Horn A."/>
            <person name="Houde N."/>
            <person name="Hughes L."/>
            <person name="Hulme W."/>
            <person name="Husby E."/>
            <person name="Iliev I."/>
            <person name="Jaffe D."/>
            <person name="Jones C."/>
            <person name="Kamal M."/>
            <person name="Kamat A."/>
            <person name="Kamvysselis M."/>
            <person name="Karlsson E."/>
            <person name="Kells C."/>
            <person name="Kieu A."/>
            <person name="Kisner P."/>
            <person name="Kodira C."/>
            <person name="Kulbokas E."/>
            <person name="Labutti K."/>
            <person name="Lama D."/>
            <person name="Landers T."/>
            <person name="Leger J."/>
            <person name="Levine S."/>
            <person name="Lewis D."/>
            <person name="Lewis T."/>
            <person name="Lindblad-toh K."/>
            <person name="Liu X."/>
            <person name="Lokyitsang T."/>
            <person name="Lokyitsang Y."/>
            <person name="Lucien O."/>
            <person name="Lui A."/>
            <person name="Ma L.J."/>
            <person name="Mabbitt R."/>
            <person name="Macdonald J."/>
            <person name="Maclean C."/>
            <person name="Major J."/>
            <person name="Manning J."/>
            <person name="Marabella R."/>
            <person name="Maru K."/>
            <person name="Matthews C."/>
            <person name="Mauceli E."/>
            <person name="Mccarthy M."/>
            <person name="Mcdonough S."/>
            <person name="Mcghee T."/>
            <person name="Meldrim J."/>
            <person name="Meneus L."/>
            <person name="Mesirov J."/>
            <person name="Mihalev A."/>
            <person name="Mihova T."/>
            <person name="Mikkelsen T."/>
            <person name="Mlenga V."/>
            <person name="Moru K."/>
            <person name="Mozes J."/>
            <person name="Mulrain L."/>
            <person name="Munson G."/>
            <person name="Naylor J."/>
            <person name="Newes C."/>
            <person name="Nguyen C."/>
            <person name="Nguyen N."/>
            <person name="Nguyen T."/>
            <person name="Nicol R."/>
            <person name="Nielsen C."/>
            <person name="Nizzari M."/>
            <person name="Norbu C."/>
            <person name="Norbu N."/>
            <person name="O'donnell P."/>
            <person name="Okoawo O."/>
            <person name="O'leary S."/>
            <person name="Omotosho B."/>
            <person name="O'neill K."/>
            <person name="Osman S."/>
            <person name="Parker S."/>
            <person name="Perrin D."/>
            <person name="Phunkhang P."/>
            <person name="Piqani B."/>
            <person name="Purcell S."/>
            <person name="Rachupka T."/>
            <person name="Ramasamy U."/>
            <person name="Rameau R."/>
            <person name="Ray V."/>
            <person name="Raymond C."/>
            <person name="Retta R."/>
            <person name="Richardson S."/>
            <person name="Rise C."/>
            <person name="Rodriguez J."/>
            <person name="Rogers J."/>
            <person name="Rogov P."/>
            <person name="Rutman M."/>
            <person name="Schupbach R."/>
            <person name="Seaman C."/>
            <person name="Settipalli S."/>
            <person name="Sharpe T."/>
            <person name="Sheridan J."/>
            <person name="Sherpa N."/>
            <person name="Shi J."/>
            <person name="Smirnov S."/>
            <person name="Smith C."/>
            <person name="Sougnez C."/>
            <person name="Spencer B."/>
            <person name="Stalker J."/>
            <person name="Stange-thomann N."/>
            <person name="Stavropoulos S."/>
            <person name="Stetson K."/>
            <person name="Stone C."/>
            <person name="Stone S."/>
            <person name="Stubbs M."/>
            <person name="Talamas J."/>
            <person name="Tchuinga P."/>
            <person name="Tenzing P."/>
            <person name="Tesfaye S."/>
            <person name="Theodore J."/>
            <person name="Thoulutsang Y."/>
            <person name="Topham K."/>
            <person name="Towey S."/>
            <person name="Tsamla T."/>
            <person name="Tsomo N."/>
            <person name="Vallee D."/>
            <person name="Vassiliev H."/>
            <person name="Venkataraman V."/>
            <person name="Vinson J."/>
            <person name="Vo A."/>
            <person name="Wade C."/>
            <person name="Wang S."/>
            <person name="Wangchuk T."/>
            <person name="Wangdi T."/>
            <person name="Whittaker C."/>
            <person name="Wilkinson J."/>
            <person name="Wu Y."/>
            <person name="Wyman D."/>
            <person name="Yadav S."/>
            <person name="Yang S."/>
            <person name="Yang X."/>
            <person name="Yeager S."/>
            <person name="Yee E."/>
            <person name="Young G."/>
            <person name="Zainoun J."/>
            <person name="Zembeck L."/>
            <person name="Zimmer A."/>
            <person name="Zody M."/>
            <person name="Lander E."/>
        </authorList>
    </citation>
    <scope>NUCLEOTIDE SEQUENCE [LARGE SCALE GENOMIC DNA]</scope>
</reference>
<dbReference type="InterPro" id="IPR019747">
    <property type="entry name" value="FERM_CS"/>
</dbReference>
<dbReference type="InParanoid" id="H2YPC2"/>
<dbReference type="InterPro" id="IPR013083">
    <property type="entry name" value="Znf_RING/FYVE/PHD"/>
</dbReference>
<dbReference type="InterPro" id="IPR019749">
    <property type="entry name" value="Band_41_domain"/>
</dbReference>
<dbReference type="InterPro" id="IPR018979">
    <property type="entry name" value="FERM_N"/>
</dbReference>
<dbReference type="PROSITE" id="PS00661">
    <property type="entry name" value="FERM_2"/>
    <property type="match status" value="1"/>
</dbReference>
<dbReference type="CDD" id="cd14473">
    <property type="entry name" value="FERM_B-lobe"/>
    <property type="match status" value="1"/>
</dbReference>
<dbReference type="Pfam" id="PF09379">
    <property type="entry name" value="FERM_N"/>
    <property type="match status" value="1"/>
</dbReference>
<dbReference type="SUPFAM" id="SSF47031">
    <property type="entry name" value="Second domain of FERM"/>
    <property type="match status" value="1"/>
</dbReference>
<evidence type="ECO:0000259" key="5">
    <source>
        <dbReference type="PROSITE" id="PS50057"/>
    </source>
</evidence>
<dbReference type="Pfam" id="PF13920">
    <property type="entry name" value="zf-C3HC4_3"/>
    <property type="match status" value="1"/>
</dbReference>
<dbReference type="SUPFAM" id="SSF50729">
    <property type="entry name" value="PH domain-like"/>
    <property type="match status" value="1"/>
</dbReference>
<dbReference type="SUPFAM" id="SSF57850">
    <property type="entry name" value="RING/U-box"/>
    <property type="match status" value="1"/>
</dbReference>
<proteinExistence type="predicted"/>
<dbReference type="SMART" id="SM01196">
    <property type="entry name" value="FERM_C"/>
    <property type="match status" value="1"/>
</dbReference>
<dbReference type="InterPro" id="IPR000299">
    <property type="entry name" value="FERM_domain"/>
</dbReference>
<dbReference type="InterPro" id="IPR035963">
    <property type="entry name" value="FERM_2"/>
</dbReference>
<dbReference type="InterPro" id="IPR001841">
    <property type="entry name" value="Znf_RING"/>
</dbReference>
<dbReference type="GO" id="GO:0004842">
    <property type="term" value="F:ubiquitin-protein transferase activity"/>
    <property type="evidence" value="ECO:0007669"/>
    <property type="project" value="TreeGrafter"/>
</dbReference>
<dbReference type="InterPro" id="IPR018980">
    <property type="entry name" value="FERM_PH-like_C"/>
</dbReference>
<evidence type="ECO:0000256" key="2">
    <source>
        <dbReference type="ARBA" id="ARBA00022771"/>
    </source>
</evidence>
<dbReference type="Pfam" id="PF00373">
    <property type="entry name" value="FERM_M"/>
    <property type="match status" value="1"/>
</dbReference>
<evidence type="ECO:0008006" key="9">
    <source>
        <dbReference type="Google" id="ProtNLM"/>
    </source>
</evidence>
<dbReference type="SMART" id="SM00295">
    <property type="entry name" value="B41"/>
    <property type="match status" value="1"/>
</dbReference>
<dbReference type="FunFam" id="1.10.1170.10:FF:000002">
    <property type="entry name" value="Baculoviral IAP repeat containing 7"/>
    <property type="match status" value="1"/>
</dbReference>
<feature type="domain" description="FERM" evidence="5">
    <location>
        <begin position="15"/>
        <end position="323"/>
    </location>
</feature>
<dbReference type="PRINTS" id="PR00935">
    <property type="entry name" value="BAND41"/>
</dbReference>
<evidence type="ECO:0000256" key="4">
    <source>
        <dbReference type="PROSITE-ProRule" id="PRU00175"/>
    </source>
</evidence>
<dbReference type="InterPro" id="IPR014352">
    <property type="entry name" value="FERM/acyl-CoA-bd_prot_sf"/>
</dbReference>
<dbReference type="GO" id="GO:0008270">
    <property type="term" value="F:zinc ion binding"/>
    <property type="evidence" value="ECO:0007669"/>
    <property type="project" value="UniProtKB-KW"/>
</dbReference>
<dbReference type="HOGENOM" id="CLU_031820_1_0_1"/>